<dbReference type="GO" id="GO:0004042">
    <property type="term" value="F:L-glutamate N-acetyltransferase activity"/>
    <property type="evidence" value="ECO:0007669"/>
    <property type="project" value="UniProtKB-UniRule"/>
</dbReference>
<comment type="catalytic activity">
    <reaction evidence="10 13">
        <text>L-glutamate + acetyl-CoA = N-acetyl-L-glutamate + CoA + H(+)</text>
        <dbReference type="Rhea" id="RHEA:24292"/>
        <dbReference type="ChEBI" id="CHEBI:15378"/>
        <dbReference type="ChEBI" id="CHEBI:29985"/>
        <dbReference type="ChEBI" id="CHEBI:44337"/>
        <dbReference type="ChEBI" id="CHEBI:57287"/>
        <dbReference type="ChEBI" id="CHEBI:57288"/>
        <dbReference type="EC" id="2.3.1.1"/>
    </reaction>
</comment>
<dbReference type="Gene3D" id="3.30.2330.10">
    <property type="entry name" value="arginine biosynthesis bifunctional protein suprefamily"/>
    <property type="match status" value="1"/>
</dbReference>
<keyword evidence="8 13" id="KW-0511">Multifunctional enzyme</keyword>
<gene>
    <name evidence="13 14" type="primary">argJ</name>
    <name evidence="14" type="ORF">JF537_06230</name>
</gene>
<feature type="binding site" evidence="13">
    <location>
        <position position="414"/>
    </location>
    <ligand>
        <name>substrate</name>
    </ligand>
</feature>
<dbReference type="InterPro" id="IPR016117">
    <property type="entry name" value="ArgJ-like_dom_sf"/>
</dbReference>
<dbReference type="InterPro" id="IPR002813">
    <property type="entry name" value="Arg_biosynth_ArgJ"/>
</dbReference>
<evidence type="ECO:0000256" key="3">
    <source>
        <dbReference type="ARBA" id="ARBA00011475"/>
    </source>
</evidence>
<dbReference type="Pfam" id="PF01960">
    <property type="entry name" value="ArgJ"/>
    <property type="match status" value="1"/>
</dbReference>
<dbReference type="Proteomes" id="UP000664578">
    <property type="component" value="Unassembled WGS sequence"/>
</dbReference>
<evidence type="ECO:0000256" key="2">
    <source>
        <dbReference type="ARBA" id="ARBA00006774"/>
    </source>
</evidence>
<comment type="subunit">
    <text evidence="3 13">Heterotetramer of two alpha and two beta chains.</text>
</comment>
<dbReference type="CDD" id="cd02152">
    <property type="entry name" value="OAT"/>
    <property type="match status" value="1"/>
</dbReference>
<evidence type="ECO:0000256" key="10">
    <source>
        <dbReference type="ARBA" id="ARBA00048372"/>
    </source>
</evidence>
<protein>
    <recommendedName>
        <fullName evidence="13">Arginine biosynthesis bifunctional protein ArgJ</fullName>
    </recommendedName>
    <domain>
        <recommendedName>
            <fullName evidence="13">Glutamate N-acetyltransferase</fullName>
            <ecNumber evidence="13">2.3.1.35</ecNumber>
        </recommendedName>
        <alternativeName>
            <fullName evidence="13">Ornithine acetyltransferase</fullName>
            <shortName evidence="13">OATase</shortName>
        </alternativeName>
        <alternativeName>
            <fullName evidence="13">Ornithine transacetylase</fullName>
        </alternativeName>
    </domain>
    <domain>
        <recommendedName>
            <fullName evidence="13">Amino-acid acetyltransferase</fullName>
            <ecNumber evidence="13">2.3.1.1</ecNumber>
        </recommendedName>
        <alternativeName>
            <fullName evidence="13">N-acetylglutamate synthase</fullName>
            <shortName evidence="13">AGSase</shortName>
        </alternativeName>
    </domain>
    <component>
        <recommendedName>
            <fullName evidence="13">Arginine biosynthesis bifunctional protein ArgJ alpha chain</fullName>
        </recommendedName>
    </component>
    <component>
        <recommendedName>
            <fullName evidence="13">Arginine biosynthesis bifunctional protein ArgJ beta chain</fullName>
        </recommendedName>
    </component>
</protein>
<evidence type="ECO:0000256" key="6">
    <source>
        <dbReference type="ARBA" id="ARBA00022679"/>
    </source>
</evidence>
<feature type="site" description="Cleavage; by autolysis" evidence="13">
    <location>
        <begin position="205"/>
        <end position="206"/>
    </location>
</feature>
<comment type="catalytic activity">
    <reaction evidence="11 13">
        <text>N(2)-acetyl-L-ornithine + L-glutamate = N-acetyl-L-glutamate + L-ornithine</text>
        <dbReference type="Rhea" id="RHEA:15349"/>
        <dbReference type="ChEBI" id="CHEBI:29985"/>
        <dbReference type="ChEBI" id="CHEBI:44337"/>
        <dbReference type="ChEBI" id="CHEBI:46911"/>
        <dbReference type="ChEBI" id="CHEBI:57805"/>
        <dbReference type="EC" id="2.3.1.35"/>
    </reaction>
</comment>
<feature type="chain" id="PRO_5035019918" description="Arginine biosynthesis bifunctional protein ArgJ beta chain" evidence="13">
    <location>
        <begin position="206"/>
        <end position="419"/>
    </location>
</feature>
<dbReference type="EMBL" id="JAEMWV010000002">
    <property type="protein sequence ID" value="MBN8251180.1"/>
    <property type="molecule type" value="Genomic_DNA"/>
</dbReference>
<evidence type="ECO:0000256" key="5">
    <source>
        <dbReference type="ARBA" id="ARBA00022605"/>
    </source>
</evidence>
<dbReference type="PANTHER" id="PTHR23100">
    <property type="entry name" value="ARGININE BIOSYNTHESIS BIFUNCTIONAL PROTEIN ARGJ"/>
    <property type="match status" value="1"/>
</dbReference>
<comment type="caution">
    <text evidence="14">The sequence shown here is derived from an EMBL/GenBank/DDBJ whole genome shotgun (WGS) entry which is preliminary data.</text>
</comment>
<keyword evidence="5 13" id="KW-0028">Amino-acid biosynthesis</keyword>
<keyword evidence="4 13" id="KW-0055">Arginine biosynthesis</keyword>
<dbReference type="NCBIfam" id="NF003802">
    <property type="entry name" value="PRK05388.1"/>
    <property type="match status" value="1"/>
</dbReference>
<dbReference type="UniPathway" id="UPA00068">
    <property type="reaction ID" value="UER00106"/>
</dbReference>
<evidence type="ECO:0000256" key="1">
    <source>
        <dbReference type="ARBA" id="ARBA00004496"/>
    </source>
</evidence>
<comment type="pathway">
    <text evidence="13">Amino-acid biosynthesis; L-arginine biosynthesis; N(2)-acetyl-L-ornithine from L-glutamate: step 1/4.</text>
</comment>
<evidence type="ECO:0000256" key="4">
    <source>
        <dbReference type="ARBA" id="ARBA00022571"/>
    </source>
</evidence>
<dbReference type="GO" id="GO:0005737">
    <property type="term" value="C:cytoplasm"/>
    <property type="evidence" value="ECO:0007669"/>
    <property type="project" value="UniProtKB-SubCell"/>
</dbReference>
<dbReference type="PANTHER" id="PTHR23100:SF0">
    <property type="entry name" value="ARGININE BIOSYNTHESIS BIFUNCTIONAL PROTEIN ARGJ, MITOCHONDRIAL"/>
    <property type="match status" value="1"/>
</dbReference>
<comment type="similarity">
    <text evidence="2 13">Belongs to the ArgJ family.</text>
</comment>
<comment type="pathway">
    <text evidence="13">Amino-acid biosynthesis; L-arginine biosynthesis; L-ornithine and N-acetyl-L-glutamate from L-glutamate and N(2)-acetyl-L-ornithine (cyclic): step 1/1.</text>
</comment>
<feature type="active site" description="Nucleophile" evidence="13">
    <location>
        <position position="206"/>
    </location>
</feature>
<feature type="binding site" evidence="13">
    <location>
        <position position="419"/>
    </location>
    <ligand>
        <name>substrate</name>
    </ligand>
</feature>
<dbReference type="FunFam" id="3.30.2330.10:FF:000001">
    <property type="entry name" value="Arginine biosynthesis bifunctional protein ArgJ, mitochondrial"/>
    <property type="match status" value="1"/>
</dbReference>
<dbReference type="EC" id="2.3.1.35" evidence="13"/>
<dbReference type="AlphaFoldDB" id="A0A8I1SMP4"/>
<keyword evidence="7 13" id="KW-0068">Autocatalytic cleavage</keyword>
<comment type="subcellular location">
    <subcellularLocation>
        <location evidence="1 13">Cytoplasm</location>
    </subcellularLocation>
</comment>
<evidence type="ECO:0000256" key="13">
    <source>
        <dbReference type="HAMAP-Rule" id="MF_01106"/>
    </source>
</evidence>
<dbReference type="Gene3D" id="3.60.70.12">
    <property type="entry name" value="L-amino peptidase D-ALA esterase/amidase"/>
    <property type="match status" value="1"/>
</dbReference>
<keyword evidence="9 13" id="KW-0012">Acyltransferase</keyword>
<evidence type="ECO:0000256" key="12">
    <source>
        <dbReference type="ARBA" id="ARBA00054976"/>
    </source>
</evidence>
<evidence type="ECO:0000256" key="7">
    <source>
        <dbReference type="ARBA" id="ARBA00022813"/>
    </source>
</evidence>
<proteinExistence type="inferred from homology"/>
<feature type="binding site" evidence="13">
    <location>
        <position position="195"/>
    </location>
    <ligand>
        <name>substrate</name>
    </ligand>
</feature>
<feature type="site" description="Involved in the stabilization of negative charge on the oxyanion by the formation of the oxyanion hole" evidence="13">
    <location>
        <position position="132"/>
    </location>
</feature>
<evidence type="ECO:0000256" key="11">
    <source>
        <dbReference type="ARBA" id="ARBA00049439"/>
    </source>
</evidence>
<dbReference type="InterPro" id="IPR042195">
    <property type="entry name" value="ArgJ_beta_C"/>
</dbReference>
<dbReference type="NCBIfam" id="TIGR00120">
    <property type="entry name" value="ArgJ"/>
    <property type="match status" value="1"/>
</dbReference>
<feature type="binding site" evidence="13">
    <location>
        <position position="292"/>
    </location>
    <ligand>
        <name>substrate</name>
    </ligand>
</feature>
<feature type="binding site" evidence="13">
    <location>
        <position position="206"/>
    </location>
    <ligand>
        <name>substrate</name>
    </ligand>
</feature>
<evidence type="ECO:0000256" key="8">
    <source>
        <dbReference type="ARBA" id="ARBA00023268"/>
    </source>
</evidence>
<dbReference type="GO" id="GO:0006592">
    <property type="term" value="P:ornithine biosynthetic process"/>
    <property type="evidence" value="ECO:0007669"/>
    <property type="project" value="TreeGrafter"/>
</dbReference>
<dbReference type="GO" id="GO:0006526">
    <property type="term" value="P:L-arginine biosynthetic process"/>
    <property type="evidence" value="ECO:0007669"/>
    <property type="project" value="UniProtKB-UniRule"/>
</dbReference>
<feature type="site" description="Involved in the stabilization of negative charge on the oxyanion by the formation of the oxyanion hole" evidence="13">
    <location>
        <position position="133"/>
    </location>
</feature>
<accession>A0A8I1SMP4</accession>
<dbReference type="Gene3D" id="3.10.20.340">
    <property type="entry name" value="ArgJ beta chain, C-terminal domain"/>
    <property type="match status" value="1"/>
</dbReference>
<evidence type="ECO:0000313" key="15">
    <source>
        <dbReference type="Proteomes" id="UP000664578"/>
    </source>
</evidence>
<dbReference type="FunFam" id="3.10.20.340:FF:000001">
    <property type="entry name" value="Arginine biosynthesis bifunctional protein ArgJ, chloroplastic"/>
    <property type="match status" value="1"/>
</dbReference>
<reference evidence="14" key="1">
    <citation type="submission" date="2020-12" db="EMBL/GenBank/DDBJ databases">
        <title>PHA producing bacteria isolated from mangrove.</title>
        <authorList>
            <person name="Zheng W."/>
            <person name="Yu S."/>
            <person name="Huang Y."/>
        </authorList>
    </citation>
    <scope>NUCLEOTIDE SEQUENCE</scope>
    <source>
        <strain evidence="14">GN22-4</strain>
    </source>
</reference>
<keyword evidence="6 13" id="KW-0808">Transferase</keyword>
<evidence type="ECO:0000256" key="9">
    <source>
        <dbReference type="ARBA" id="ARBA00023315"/>
    </source>
</evidence>
<name>A0A8I1SMP4_9BACI</name>
<comment type="function">
    <text evidence="12 13">Catalyzes two activities which are involved in the cyclic version of arginine biosynthesis: the synthesis of N-acetylglutamate from glutamate and acetyl-CoA as the acetyl donor, and of ornithine by transacetylation between N(2)-acetylornithine and glutamate.</text>
</comment>
<keyword evidence="13" id="KW-0963">Cytoplasm</keyword>
<dbReference type="SUPFAM" id="SSF56266">
    <property type="entry name" value="DmpA/ArgJ-like"/>
    <property type="match status" value="1"/>
</dbReference>
<dbReference type="FunFam" id="3.60.70.12:FF:000001">
    <property type="entry name" value="Arginine biosynthesis bifunctional protein ArgJ, chloroplastic"/>
    <property type="match status" value="1"/>
</dbReference>
<sequence length="419" mass="44542">MSSVGGNNVITVKKSLLDIKKIENGTVVSPKGFSAAGVHAGLRYEKKDIGVIMSEVPANCAAVYTLNTFQAAPLYVTKDSISQEQKLQAVVVNSACANACTGEQGLEDAYEMRATSAEQFHVPAHYVAVASTGVIGELLNMKKINAGIKQLQPVNTQKGAEAFQTAILTTDTVMKTACYEVVVDGKTVTIGGAAKGSGMIHPNMATMLGFVTTDANIESAVLQDALRSITNKSFNQITVDGDTSTNDMVLVLANGKAENETLTVNHSDWKAFYEALRLVCEDLAKQIARDGEGATKLIEVNVEGAATNEEANIIAKQIVGSSLVKTAVYGADANWGRIICAVGYSGVKINPNDITVALGDIVMLKNSQPQAFDEEAAKNYLQQEHVAVNVSLNEGTAKGKAWGCDLTYDYVKINASYRT</sequence>
<dbReference type="GO" id="GO:0004358">
    <property type="term" value="F:L-glutamate N-acetyltransferase activity, acting on acetyl-L-ornithine as donor"/>
    <property type="evidence" value="ECO:0007669"/>
    <property type="project" value="UniProtKB-UniRule"/>
</dbReference>
<evidence type="ECO:0000313" key="14">
    <source>
        <dbReference type="EMBL" id="MBN8251180.1"/>
    </source>
</evidence>
<feature type="binding site" evidence="13">
    <location>
        <position position="169"/>
    </location>
    <ligand>
        <name>substrate</name>
    </ligand>
</feature>
<dbReference type="EC" id="2.3.1.1" evidence="13"/>
<feature type="chain" id="PRO_5035019917" description="Arginine biosynthesis bifunctional protein ArgJ alpha chain" evidence="13">
    <location>
        <begin position="1"/>
        <end position="205"/>
    </location>
</feature>
<organism evidence="14 15">
    <name type="scientific">Priestia flexa</name>
    <dbReference type="NCBI Taxonomy" id="86664"/>
    <lineage>
        <taxon>Bacteria</taxon>
        <taxon>Bacillati</taxon>
        <taxon>Bacillota</taxon>
        <taxon>Bacilli</taxon>
        <taxon>Bacillales</taxon>
        <taxon>Bacillaceae</taxon>
        <taxon>Priestia</taxon>
    </lineage>
</organism>
<dbReference type="HAMAP" id="MF_01106">
    <property type="entry name" value="ArgJ"/>
    <property type="match status" value="1"/>
</dbReference>